<gene>
    <name evidence="1" type="ORF">KM92DES2_12270</name>
</gene>
<dbReference type="EMBL" id="FLUP01000001">
    <property type="protein sequence ID" value="SBW06989.1"/>
    <property type="molecule type" value="Genomic_DNA"/>
</dbReference>
<dbReference type="AlphaFoldDB" id="A0A212K5I3"/>
<accession>A0A212K5I3</accession>
<name>A0A212K5I3_9BACT</name>
<organism evidence="1">
    <name type="scientific">uncultured Desulfovibrio sp</name>
    <dbReference type="NCBI Taxonomy" id="167968"/>
    <lineage>
        <taxon>Bacteria</taxon>
        <taxon>Pseudomonadati</taxon>
        <taxon>Thermodesulfobacteriota</taxon>
        <taxon>Desulfovibrionia</taxon>
        <taxon>Desulfovibrionales</taxon>
        <taxon>Desulfovibrionaceae</taxon>
        <taxon>Desulfovibrio</taxon>
        <taxon>environmental samples</taxon>
    </lineage>
</organism>
<proteinExistence type="predicted"/>
<protein>
    <submittedName>
        <fullName evidence="1">Uncharacterized protein</fullName>
    </submittedName>
</protein>
<evidence type="ECO:0000313" key="1">
    <source>
        <dbReference type="EMBL" id="SBW06989.1"/>
    </source>
</evidence>
<reference evidence="1" key="1">
    <citation type="submission" date="2016-04" db="EMBL/GenBank/DDBJ databases">
        <authorList>
            <person name="Evans L.H."/>
            <person name="Alamgir A."/>
            <person name="Owens N."/>
            <person name="Weber N.D."/>
            <person name="Virtaneva K."/>
            <person name="Barbian K."/>
            <person name="Babar A."/>
            <person name="Rosenke K."/>
        </authorList>
    </citation>
    <scope>NUCLEOTIDE SEQUENCE</scope>
    <source>
        <strain evidence="1">92-2</strain>
    </source>
</reference>
<sequence>MSINAFLRFEPDSASAHHDFLNTSLGYGENNGRPDLRCALPTCTPAWPMKTPPTGMPFNEGRSII</sequence>